<gene>
    <name evidence="5" type="ORF">VitviT2T_013799</name>
</gene>
<evidence type="ECO:0000256" key="3">
    <source>
        <dbReference type="SAM" id="Phobius"/>
    </source>
</evidence>
<organism evidence="5 6">
    <name type="scientific">Vitis vinifera</name>
    <name type="common">Grape</name>
    <dbReference type="NCBI Taxonomy" id="29760"/>
    <lineage>
        <taxon>Eukaryota</taxon>
        <taxon>Viridiplantae</taxon>
        <taxon>Streptophyta</taxon>
        <taxon>Embryophyta</taxon>
        <taxon>Tracheophyta</taxon>
        <taxon>Spermatophyta</taxon>
        <taxon>Magnoliopsida</taxon>
        <taxon>eudicotyledons</taxon>
        <taxon>Gunneridae</taxon>
        <taxon>Pentapetalae</taxon>
        <taxon>rosids</taxon>
        <taxon>Vitales</taxon>
        <taxon>Vitaceae</taxon>
        <taxon>Viteae</taxon>
        <taxon>Vitis</taxon>
    </lineage>
</organism>
<dbReference type="Pfam" id="PF02705">
    <property type="entry name" value="K_trans"/>
    <property type="match status" value="1"/>
</dbReference>
<keyword evidence="6" id="KW-1185">Reference proteome</keyword>
<accession>A0ABY9CHU8</accession>
<evidence type="ECO:0000256" key="1">
    <source>
        <dbReference type="ARBA" id="ARBA00004651"/>
    </source>
</evidence>
<feature type="domain" description="K+ potassium transporter integral membrane" evidence="4">
    <location>
        <begin position="131"/>
        <end position="203"/>
    </location>
</feature>
<evidence type="ECO:0000313" key="5">
    <source>
        <dbReference type="EMBL" id="WJZ94998.1"/>
    </source>
</evidence>
<dbReference type="InterPro" id="IPR053951">
    <property type="entry name" value="K_trans_N"/>
</dbReference>
<comment type="similarity">
    <text evidence="2">Belongs to the HAK/KUP transporter (TC 2.A.72.3) family.</text>
</comment>
<dbReference type="InterPro" id="IPR003855">
    <property type="entry name" value="K+_transporter"/>
</dbReference>
<name>A0ABY9CHU8_VITVI</name>
<comment type="subcellular location">
    <subcellularLocation>
        <location evidence="1">Cell membrane</location>
        <topology evidence="1">Multi-pass membrane protein</topology>
    </subcellularLocation>
</comment>
<dbReference type="EMBL" id="CP126656">
    <property type="protein sequence ID" value="WJZ94998.1"/>
    <property type="molecule type" value="Genomic_DNA"/>
</dbReference>
<evidence type="ECO:0000313" key="6">
    <source>
        <dbReference type="Proteomes" id="UP001227230"/>
    </source>
</evidence>
<protein>
    <recommendedName>
        <fullName evidence="4">K+ potassium transporter integral membrane domain-containing protein</fullName>
    </recommendedName>
</protein>
<evidence type="ECO:0000259" key="4">
    <source>
        <dbReference type="Pfam" id="PF02705"/>
    </source>
</evidence>
<sequence>MLGCQMDSVINKPTLSSNHAAFLNPSIGQYCLILAAKNSMRNAIGEQNAAILGRWATLMMDNMKPPHSFILELIRLLTAALEELWSTSTINEELKHSWSIMPIDIAKSQAMVVAEDIPILQMLMKTCSSSSSVHCLQKTFHTFETASISHYFWISTWNWILVLSCLAVAFGFRNMNCLGNASGLAVIIIMSVTTCLMSLVAVLC</sequence>
<keyword evidence="3" id="KW-0812">Transmembrane</keyword>
<dbReference type="PANTHER" id="PTHR30540:SF10">
    <property type="entry name" value="POTASSIUM TRANSPORTER 8"/>
    <property type="match status" value="1"/>
</dbReference>
<evidence type="ECO:0000256" key="2">
    <source>
        <dbReference type="ARBA" id="ARBA00008440"/>
    </source>
</evidence>
<feature type="transmembrane region" description="Helical" evidence="3">
    <location>
        <begin position="151"/>
        <end position="172"/>
    </location>
</feature>
<keyword evidence="3" id="KW-1133">Transmembrane helix</keyword>
<feature type="transmembrane region" description="Helical" evidence="3">
    <location>
        <begin position="184"/>
        <end position="203"/>
    </location>
</feature>
<keyword evidence="3" id="KW-0472">Membrane</keyword>
<reference evidence="5 6" key="1">
    <citation type="journal article" date="2023" name="Hortic Res">
        <title>The complete reference genome for grapevine (Vitis vinifera L.) genetics and breeding.</title>
        <authorList>
            <person name="Shi X."/>
            <person name="Cao S."/>
            <person name="Wang X."/>
            <person name="Huang S."/>
            <person name="Wang Y."/>
            <person name="Liu Z."/>
            <person name="Liu W."/>
            <person name="Leng X."/>
            <person name="Peng Y."/>
            <person name="Wang N."/>
            <person name="Wang Y."/>
            <person name="Ma Z."/>
            <person name="Xu X."/>
            <person name="Zhang F."/>
            <person name="Xue H."/>
            <person name="Zhong H."/>
            <person name="Wang Y."/>
            <person name="Zhang K."/>
            <person name="Velt A."/>
            <person name="Avia K."/>
            <person name="Holtgrawe D."/>
            <person name="Grimplet J."/>
            <person name="Matus J.T."/>
            <person name="Ware D."/>
            <person name="Wu X."/>
            <person name="Wang H."/>
            <person name="Liu C."/>
            <person name="Fang Y."/>
            <person name="Rustenholz C."/>
            <person name="Cheng Z."/>
            <person name="Xiao H."/>
            <person name="Zhou Y."/>
        </authorList>
    </citation>
    <scope>NUCLEOTIDE SEQUENCE [LARGE SCALE GENOMIC DNA]</scope>
    <source>
        <strain evidence="6">cv. Pinot noir / PN40024</strain>
        <tissue evidence="5">Leaf</tissue>
    </source>
</reference>
<dbReference type="PANTHER" id="PTHR30540">
    <property type="entry name" value="OSMOTIC STRESS POTASSIUM TRANSPORTER"/>
    <property type="match status" value="1"/>
</dbReference>
<dbReference type="Proteomes" id="UP001227230">
    <property type="component" value="Chromosome 9"/>
</dbReference>
<proteinExistence type="inferred from homology"/>